<proteinExistence type="predicted"/>
<organism evidence="2 3">
    <name type="scientific">Sinomonas halotolerans</name>
    <dbReference type="NCBI Taxonomy" id="1644133"/>
    <lineage>
        <taxon>Bacteria</taxon>
        <taxon>Bacillati</taxon>
        <taxon>Actinomycetota</taxon>
        <taxon>Actinomycetes</taxon>
        <taxon>Micrococcales</taxon>
        <taxon>Micrococcaceae</taxon>
        <taxon>Sinomonas</taxon>
    </lineage>
</organism>
<dbReference type="Proteomes" id="UP001422074">
    <property type="component" value="Unassembled WGS sequence"/>
</dbReference>
<feature type="transmembrane region" description="Helical" evidence="1">
    <location>
        <begin position="101"/>
        <end position="121"/>
    </location>
</feature>
<evidence type="ECO:0000313" key="3">
    <source>
        <dbReference type="Proteomes" id="UP001422074"/>
    </source>
</evidence>
<accession>A0ABU9WXN6</accession>
<comment type="caution">
    <text evidence="2">The sequence shown here is derived from an EMBL/GenBank/DDBJ whole genome shotgun (WGS) entry which is preliminary data.</text>
</comment>
<dbReference type="EMBL" id="JBDFRB010000001">
    <property type="protein sequence ID" value="MEN2743359.1"/>
    <property type="molecule type" value="Genomic_DNA"/>
</dbReference>
<evidence type="ECO:0000256" key="1">
    <source>
        <dbReference type="SAM" id="Phobius"/>
    </source>
</evidence>
<feature type="transmembrane region" description="Helical" evidence="1">
    <location>
        <begin position="42"/>
        <end position="63"/>
    </location>
</feature>
<keyword evidence="1" id="KW-0812">Transmembrane</keyword>
<sequence length="172" mass="17929">MTAATTHSTTTVFQTNPVYRLIGVILAFGALGLTAYGLREVALLDFAATVLSCTIVFTIGFWARRASSEKLQGRFGPFSRIAEAVIASQADVSAWVARRTLLAGVLVSALMGIGIALLRAGIVSGIHAMSSPWLAGGLGCAVGALAIAPEVFRWAKTAMAIKPAPAHTETEN</sequence>
<feature type="transmembrane region" description="Helical" evidence="1">
    <location>
        <begin position="133"/>
        <end position="152"/>
    </location>
</feature>
<protein>
    <recommendedName>
        <fullName evidence="4">DUF3180 domain-containing protein</fullName>
    </recommendedName>
</protein>
<dbReference type="RefSeq" id="WP_345882852.1">
    <property type="nucleotide sequence ID" value="NZ_JBDFRB010000001.1"/>
</dbReference>
<keyword evidence="1" id="KW-1133">Transmembrane helix</keyword>
<keyword evidence="3" id="KW-1185">Reference proteome</keyword>
<feature type="transmembrane region" description="Helical" evidence="1">
    <location>
        <begin position="18"/>
        <end position="36"/>
    </location>
</feature>
<evidence type="ECO:0008006" key="4">
    <source>
        <dbReference type="Google" id="ProtNLM"/>
    </source>
</evidence>
<gene>
    <name evidence="2" type="ORF">ABCQ75_02245</name>
</gene>
<keyword evidence="1" id="KW-0472">Membrane</keyword>
<reference evidence="2 3" key="1">
    <citation type="submission" date="2024-05" db="EMBL/GenBank/DDBJ databases">
        <title>Sinomonas sp. nov., isolated from a waste landfill.</title>
        <authorList>
            <person name="Zhao Y."/>
        </authorList>
    </citation>
    <scope>NUCLEOTIDE SEQUENCE [LARGE SCALE GENOMIC DNA]</scope>
    <source>
        <strain evidence="2 3">CCTCC AB2014300</strain>
    </source>
</reference>
<name>A0ABU9WXN6_9MICC</name>
<evidence type="ECO:0000313" key="2">
    <source>
        <dbReference type="EMBL" id="MEN2743359.1"/>
    </source>
</evidence>